<comment type="caution">
    <text evidence="3">The sequence shown here is derived from an EMBL/GenBank/DDBJ whole genome shotgun (WGS) entry which is preliminary data.</text>
</comment>
<proteinExistence type="predicted"/>
<keyword evidence="2" id="KW-0732">Signal</keyword>
<evidence type="ECO:0000313" key="3">
    <source>
        <dbReference type="EMBL" id="EFZ04215.1"/>
    </source>
</evidence>
<evidence type="ECO:0000313" key="4">
    <source>
        <dbReference type="Proteomes" id="UP000002498"/>
    </source>
</evidence>
<reference evidence="3 4" key="2">
    <citation type="journal article" date="2014" name="Proc. Natl. Acad. Sci. U.S.A.">
        <title>Trajectory and genomic determinants of fungal-pathogen speciation and host adaptation.</title>
        <authorList>
            <person name="Hu X."/>
            <person name="Xiao G."/>
            <person name="Zheng P."/>
            <person name="Shang Y."/>
            <person name="Su Y."/>
            <person name="Zhang X."/>
            <person name="Liu X."/>
            <person name="Zhan S."/>
            <person name="St Leger R.J."/>
            <person name="Wang C."/>
        </authorList>
    </citation>
    <scope>GENOME REANNOTATION</scope>
    <source>
        <strain evidence="4">ARSEF 23 / ATCC MYA-3075</strain>
    </source>
</reference>
<feature type="chain" id="PRO_5012338899" description="SCP domain-containing protein" evidence="2">
    <location>
        <begin position="16"/>
        <end position="342"/>
    </location>
</feature>
<dbReference type="KEGG" id="maj:MAA_01289"/>
<dbReference type="OrthoDB" id="4940977at2759"/>
<evidence type="ECO:0000256" key="2">
    <source>
        <dbReference type="SAM" id="SignalP"/>
    </source>
</evidence>
<protein>
    <recommendedName>
        <fullName evidence="5">SCP domain-containing protein</fullName>
    </recommendedName>
</protein>
<dbReference type="HOGENOM" id="CLU_037232_0_0_1"/>
<dbReference type="RefSeq" id="XP_007817478.1">
    <property type="nucleotide sequence ID" value="XM_007819287.1"/>
</dbReference>
<sequence length="342" mass="37220">MRVSLLVAALPLVSASSRGPPAERTKIDPNRRTPADLNLNGKDYDDSWQGLDSHPSWQGKDHDPSWDGPPPNPAWDGPRQKPSKATSALDKTSQPVATHVQPTVSAPATASHQPEGTNLPDNSTDDEDLCILDDDTPQQKPSSTTSALDKPSQPMATQIEPAVSAAATATPSFGVPPVSFITSTRAPIPSATEVPSDSNDPPYMATINKWLSNLKLRTLEYDPRLAKNALRCSTNSNGILDHITYPGTLGQVMAPGKEEEFDKVFVGGWLAEREDLFQNKTVWKNFTKGWSYLDEYGRPQTGHADILADQAKLEDGTPLKFTKIGCGWAGNEMWTMWTCDLS</sequence>
<organism evidence="3 4">
    <name type="scientific">Metarhizium robertsii (strain ARSEF 23 / ATCC MYA-3075)</name>
    <name type="common">Metarhizium anisopliae (strain ARSEF 23)</name>
    <dbReference type="NCBI Taxonomy" id="655844"/>
    <lineage>
        <taxon>Eukaryota</taxon>
        <taxon>Fungi</taxon>
        <taxon>Dikarya</taxon>
        <taxon>Ascomycota</taxon>
        <taxon>Pezizomycotina</taxon>
        <taxon>Sordariomycetes</taxon>
        <taxon>Hypocreomycetidae</taxon>
        <taxon>Hypocreales</taxon>
        <taxon>Clavicipitaceae</taxon>
        <taxon>Metarhizium</taxon>
    </lineage>
</organism>
<feature type="compositionally biased region" description="Polar residues" evidence="1">
    <location>
        <begin position="83"/>
        <end position="122"/>
    </location>
</feature>
<dbReference type="Proteomes" id="UP000002498">
    <property type="component" value="Unassembled WGS sequence"/>
</dbReference>
<dbReference type="GeneID" id="19255575"/>
<dbReference type="EMBL" id="ADNJ02000013">
    <property type="protein sequence ID" value="EFZ04215.1"/>
    <property type="molecule type" value="Genomic_DNA"/>
</dbReference>
<reference evidence="3 4" key="1">
    <citation type="journal article" date="2011" name="PLoS Genet.">
        <title>Genome sequencing and comparative transcriptomics of the model entomopathogenic fungi Metarhizium anisopliae and M. acridum.</title>
        <authorList>
            <person name="Gao Q."/>
            <person name="Jin K."/>
            <person name="Ying S.H."/>
            <person name="Zhang Y."/>
            <person name="Xiao G."/>
            <person name="Shang Y."/>
            <person name="Duan Z."/>
            <person name="Hu X."/>
            <person name="Xie X.Q."/>
            <person name="Zhou G."/>
            <person name="Peng G."/>
            <person name="Luo Z."/>
            <person name="Huang W."/>
            <person name="Wang B."/>
            <person name="Fang W."/>
            <person name="Wang S."/>
            <person name="Zhong Y."/>
            <person name="Ma L.J."/>
            <person name="St Leger R.J."/>
            <person name="Zhao G.P."/>
            <person name="Pei Y."/>
            <person name="Feng M.G."/>
            <person name="Xia Y."/>
            <person name="Wang C."/>
        </authorList>
    </citation>
    <scope>NUCLEOTIDE SEQUENCE [LARGE SCALE GENOMIC DNA]</scope>
    <source>
        <strain evidence="4">ARSEF 23 / ATCC MYA-3075</strain>
    </source>
</reference>
<dbReference type="AlphaFoldDB" id="E9ENK3"/>
<feature type="compositionally biased region" description="Polar residues" evidence="1">
    <location>
        <begin position="138"/>
        <end position="147"/>
    </location>
</feature>
<feature type="compositionally biased region" description="Basic and acidic residues" evidence="1">
    <location>
        <begin position="21"/>
        <end position="34"/>
    </location>
</feature>
<name>E9ENK3_METRA</name>
<keyword evidence="4" id="KW-1185">Reference proteome</keyword>
<feature type="compositionally biased region" description="Acidic residues" evidence="1">
    <location>
        <begin position="123"/>
        <end position="136"/>
    </location>
</feature>
<feature type="region of interest" description="Disordered" evidence="1">
    <location>
        <begin position="12"/>
        <end position="154"/>
    </location>
</feature>
<gene>
    <name evidence="3" type="ORF">MAA_01289</name>
</gene>
<evidence type="ECO:0008006" key="5">
    <source>
        <dbReference type="Google" id="ProtNLM"/>
    </source>
</evidence>
<feature type="signal peptide" evidence="2">
    <location>
        <begin position="1"/>
        <end position="15"/>
    </location>
</feature>
<evidence type="ECO:0000256" key="1">
    <source>
        <dbReference type="SAM" id="MobiDB-lite"/>
    </source>
</evidence>
<accession>E9ENK3</accession>